<evidence type="ECO:0000313" key="1">
    <source>
        <dbReference type="EMBL" id="CAD8080635.1"/>
    </source>
</evidence>
<dbReference type="OMA" id="CQTIGIA"/>
<name>A0A8S1MUX5_PARPR</name>
<dbReference type="InterPro" id="IPR001611">
    <property type="entry name" value="Leu-rich_rpt"/>
</dbReference>
<dbReference type="AlphaFoldDB" id="A0A8S1MUX5"/>
<dbReference type="Proteomes" id="UP000688137">
    <property type="component" value="Unassembled WGS sequence"/>
</dbReference>
<protein>
    <recommendedName>
        <fullName evidence="3">Leucine rich repeat protein</fullName>
    </recommendedName>
</protein>
<dbReference type="Pfam" id="PF00560">
    <property type="entry name" value="LRR_1"/>
    <property type="match status" value="1"/>
</dbReference>
<keyword evidence="2" id="KW-1185">Reference proteome</keyword>
<gene>
    <name evidence="1" type="ORF">PPRIM_AZ9-3.1.T0640062</name>
</gene>
<dbReference type="PANTHER" id="PTHR46984:SF1">
    <property type="entry name" value="LEUCINE-RICH REPEAT-CONTAINING PROTEIN 71"/>
    <property type="match status" value="1"/>
</dbReference>
<evidence type="ECO:0008006" key="3">
    <source>
        <dbReference type="Google" id="ProtNLM"/>
    </source>
</evidence>
<dbReference type="PANTHER" id="PTHR46984">
    <property type="entry name" value="LEUCINE-RICH REPEAT-CONTAINING PROTEIN 71"/>
    <property type="match status" value="1"/>
</dbReference>
<dbReference type="InterPro" id="IPR053040">
    <property type="entry name" value="LRR-containing_protein_71"/>
</dbReference>
<accession>A0A8S1MUX5</accession>
<comment type="caution">
    <text evidence="1">The sequence shown here is derived from an EMBL/GenBank/DDBJ whole genome shotgun (WGS) entry which is preliminary data.</text>
</comment>
<proteinExistence type="predicted"/>
<organism evidence="1 2">
    <name type="scientific">Paramecium primaurelia</name>
    <dbReference type="NCBI Taxonomy" id="5886"/>
    <lineage>
        <taxon>Eukaryota</taxon>
        <taxon>Sar</taxon>
        <taxon>Alveolata</taxon>
        <taxon>Ciliophora</taxon>
        <taxon>Intramacronucleata</taxon>
        <taxon>Oligohymenophorea</taxon>
        <taxon>Peniculida</taxon>
        <taxon>Parameciidae</taxon>
        <taxon>Paramecium</taxon>
    </lineage>
</organism>
<evidence type="ECO:0000313" key="2">
    <source>
        <dbReference type="Proteomes" id="UP000688137"/>
    </source>
</evidence>
<dbReference type="EMBL" id="CAJJDM010000066">
    <property type="protein sequence ID" value="CAD8080635.1"/>
    <property type="molecule type" value="Genomic_DNA"/>
</dbReference>
<sequence>MPPKKEERKPLEPMFQEIPLFYEYIDYSNEQMEQLNEYLNYFKPELSAMMKNNIFDNMEILCQTIGIARHPSFILPTQMIDLNDFDENTKFRNPEELDGDQVPQMIQINSIKIDLFTLRLLDYCAGVSGLTTIKMSNNGLTARQYQQIAGIINNPENKVKKLFIDWQQINENFLQQVQQIEFLTLRSCQLTNQQIQTLTLNVQNLKCLDLYDNRLSKEALNLIGKMLGQNSLMEYLGLAKNQIQSFDDLQGITQNIGRFQMSQEEYDEYKTKEKEREAIIERNKKVKKKGTEEPVPFLEPIQQIDNNWYLMKNSRLWLINLSMNQIDDQSRDAIEKFLLQTGENFQLVLMGNRFDDQKALQKTKKKFGKKLVL</sequence>
<reference evidence="1" key="1">
    <citation type="submission" date="2021-01" db="EMBL/GenBank/DDBJ databases">
        <authorList>
            <consortium name="Genoscope - CEA"/>
            <person name="William W."/>
        </authorList>
    </citation>
    <scope>NUCLEOTIDE SEQUENCE</scope>
</reference>